<dbReference type="InterPro" id="IPR016187">
    <property type="entry name" value="CTDL_fold"/>
</dbReference>
<dbReference type="InterPro" id="IPR001304">
    <property type="entry name" value="C-type_lectin-like"/>
</dbReference>
<feature type="chain" id="PRO_5044596708" evidence="1">
    <location>
        <begin position="18"/>
        <end position="232"/>
    </location>
</feature>
<dbReference type="PROSITE" id="PS50041">
    <property type="entry name" value="C_TYPE_LECTIN_2"/>
    <property type="match status" value="1"/>
</dbReference>
<reference evidence="5" key="2">
    <citation type="submission" date="2019-09" db="UniProtKB">
        <authorList>
            <consortium name="WormBaseParasite"/>
        </authorList>
    </citation>
    <scope>IDENTIFICATION</scope>
</reference>
<dbReference type="SMART" id="SM00034">
    <property type="entry name" value="CLECT"/>
    <property type="match status" value="1"/>
</dbReference>
<dbReference type="OrthoDB" id="5838060at2759"/>
<evidence type="ECO:0000259" key="2">
    <source>
        <dbReference type="PROSITE" id="PS50041"/>
    </source>
</evidence>
<feature type="signal peptide" evidence="1">
    <location>
        <begin position="1"/>
        <end position="17"/>
    </location>
</feature>
<evidence type="ECO:0000313" key="4">
    <source>
        <dbReference type="Proteomes" id="UP000050761"/>
    </source>
</evidence>
<dbReference type="Pfam" id="PF00059">
    <property type="entry name" value="Lectin_C"/>
    <property type="match status" value="1"/>
</dbReference>
<evidence type="ECO:0000313" key="3">
    <source>
        <dbReference type="EMBL" id="VDP35294.1"/>
    </source>
</evidence>
<evidence type="ECO:0000256" key="1">
    <source>
        <dbReference type="SAM" id="SignalP"/>
    </source>
</evidence>
<sequence>MRRLLLLLSLVLLVSHAAEDIPCSNFGLNWSAENRCLRALLTQCRRAASSRGIRTVDPYYNNGYSRNYIELPSSKSSSSKGPVISTTQLMAADEPNDLKRVVANFSQHFDEKLKRLEAEHKRKLDIIQNRRSWYDAEEDCIAWGGHLVSIADANENDFVRGILRADGAWIGLNDIQRENQFVNSDQSTSSYRNFQKGEPDNANYNENCVEMRSSGEWTDAFCLVMKPFVCKR</sequence>
<proteinExistence type="predicted"/>
<keyword evidence="1" id="KW-0732">Signal</keyword>
<reference evidence="3 4" key="1">
    <citation type="submission" date="2018-11" db="EMBL/GenBank/DDBJ databases">
        <authorList>
            <consortium name="Pathogen Informatics"/>
        </authorList>
    </citation>
    <scope>NUCLEOTIDE SEQUENCE [LARGE SCALE GENOMIC DNA]</scope>
</reference>
<gene>
    <name evidence="3" type="ORF">HPBE_LOCUS22889</name>
</gene>
<dbReference type="WBParaSite" id="HPBE_0002289001-mRNA-1">
    <property type="protein sequence ID" value="HPBE_0002289001-mRNA-1"/>
    <property type="gene ID" value="HPBE_0002289001"/>
</dbReference>
<keyword evidence="4" id="KW-1185">Reference proteome</keyword>
<dbReference type="SUPFAM" id="SSF56436">
    <property type="entry name" value="C-type lectin-like"/>
    <property type="match status" value="1"/>
</dbReference>
<dbReference type="Proteomes" id="UP000050761">
    <property type="component" value="Unassembled WGS sequence"/>
</dbReference>
<organism evidence="3">
    <name type="scientific">Heligmosomoides polygyrus</name>
    <name type="common">Parasitic roundworm</name>
    <dbReference type="NCBI Taxonomy" id="6339"/>
    <lineage>
        <taxon>Eukaryota</taxon>
        <taxon>Metazoa</taxon>
        <taxon>Ecdysozoa</taxon>
        <taxon>Nematoda</taxon>
        <taxon>Chromadorea</taxon>
        <taxon>Rhabditida</taxon>
        <taxon>Rhabditina</taxon>
        <taxon>Rhabditomorpha</taxon>
        <taxon>Strongyloidea</taxon>
        <taxon>Heligmosomidae</taxon>
        <taxon>Heligmosomoides</taxon>
    </lineage>
</organism>
<accession>A0A3P8DTG4</accession>
<protein>
    <submittedName>
        <fullName evidence="5">C-type lectin domain-containing protein</fullName>
    </submittedName>
</protein>
<dbReference type="InterPro" id="IPR050111">
    <property type="entry name" value="C-type_lectin/snaclec_domain"/>
</dbReference>
<dbReference type="EMBL" id="UZAH01034465">
    <property type="protein sequence ID" value="VDP35294.1"/>
    <property type="molecule type" value="Genomic_DNA"/>
</dbReference>
<dbReference type="InterPro" id="IPR016186">
    <property type="entry name" value="C-type_lectin-like/link_sf"/>
</dbReference>
<name>A0A3P8DTG4_HELPZ</name>
<feature type="domain" description="C-type lectin" evidence="2">
    <location>
        <begin position="128"/>
        <end position="231"/>
    </location>
</feature>
<evidence type="ECO:0000313" key="5">
    <source>
        <dbReference type="WBParaSite" id="HPBE_0002289001-mRNA-1"/>
    </source>
</evidence>
<dbReference type="AlphaFoldDB" id="A0A3P8DTG4"/>
<dbReference type="Gene3D" id="3.10.100.10">
    <property type="entry name" value="Mannose-Binding Protein A, subunit A"/>
    <property type="match status" value="1"/>
</dbReference>
<dbReference type="PANTHER" id="PTHR22803">
    <property type="entry name" value="MANNOSE, PHOSPHOLIPASE, LECTIN RECEPTOR RELATED"/>
    <property type="match status" value="1"/>
</dbReference>
<dbReference type="CDD" id="cd00037">
    <property type="entry name" value="CLECT"/>
    <property type="match status" value="1"/>
</dbReference>